<comment type="similarity">
    <text evidence="2 6">Belongs to the glycosyl hydrolase 17 family.</text>
</comment>
<dbReference type="Pfam" id="PF00332">
    <property type="entry name" value="Glyco_hydro_17"/>
    <property type="match status" value="1"/>
</dbReference>
<evidence type="ECO:0000256" key="3">
    <source>
        <dbReference type="ARBA" id="ARBA00012780"/>
    </source>
</evidence>
<evidence type="ECO:0000256" key="1">
    <source>
        <dbReference type="ARBA" id="ARBA00000382"/>
    </source>
</evidence>
<feature type="chain" id="PRO_5041416894" description="glucan endo-1,3-beta-D-glucosidase" evidence="7">
    <location>
        <begin position="19"/>
        <end position="135"/>
    </location>
</feature>
<proteinExistence type="inferred from homology"/>
<keyword evidence="7" id="KW-0732">Signal</keyword>
<keyword evidence="9" id="KW-1185">Reference proteome</keyword>
<dbReference type="AlphaFoldDB" id="A0AA39TE45"/>
<sequence length="135" mass="14742">MLIFAFLALLLPSPIVVAPVGVCYGHLANNLPPPTDVINLLQSNGISNVQIFNPDPSTLQSFSDSGIKLMIGVPNEILPYLATGNHTLSLQCIDSIANQTYLFRSKKSYINQVIHKQNLSNHGTQLGSQDYNNHI</sequence>
<comment type="catalytic activity">
    <reaction evidence="1">
        <text>Hydrolysis of (1-&gt;3)-beta-D-glucosidic linkages in (1-&gt;3)-beta-D-glucans.</text>
        <dbReference type="EC" id="3.2.1.39"/>
    </reaction>
</comment>
<dbReference type="PANTHER" id="PTHR32227">
    <property type="entry name" value="GLUCAN ENDO-1,3-BETA-GLUCOSIDASE BG1-RELATED-RELATED"/>
    <property type="match status" value="1"/>
</dbReference>
<gene>
    <name evidence="8" type="ORF">LWI29_013528</name>
</gene>
<dbReference type="InterPro" id="IPR000490">
    <property type="entry name" value="Glyco_hydro_17"/>
</dbReference>
<dbReference type="EC" id="3.2.1.39" evidence="3"/>
<dbReference type="GO" id="GO:0042973">
    <property type="term" value="F:glucan endo-1,3-beta-D-glucosidase activity"/>
    <property type="evidence" value="ECO:0007669"/>
    <property type="project" value="UniProtKB-EC"/>
</dbReference>
<reference evidence="8" key="1">
    <citation type="journal article" date="2022" name="Plant J.">
        <title>Strategies of tolerance reflected in two North American maple genomes.</title>
        <authorList>
            <person name="McEvoy S.L."/>
            <person name="Sezen U.U."/>
            <person name="Trouern-Trend A."/>
            <person name="McMahon S.M."/>
            <person name="Schaberg P.G."/>
            <person name="Yang J."/>
            <person name="Wegrzyn J.L."/>
            <person name="Swenson N.G."/>
        </authorList>
    </citation>
    <scope>NUCLEOTIDE SEQUENCE</scope>
    <source>
        <strain evidence="8">NS2018</strain>
    </source>
</reference>
<protein>
    <recommendedName>
        <fullName evidence="3">glucan endo-1,3-beta-D-glucosidase</fullName>
        <ecNumber evidence="3">3.2.1.39</ecNumber>
    </recommendedName>
</protein>
<dbReference type="GO" id="GO:0005975">
    <property type="term" value="P:carbohydrate metabolic process"/>
    <property type="evidence" value="ECO:0007669"/>
    <property type="project" value="InterPro"/>
</dbReference>
<evidence type="ECO:0000313" key="8">
    <source>
        <dbReference type="EMBL" id="KAK0604235.1"/>
    </source>
</evidence>
<organism evidence="8 9">
    <name type="scientific">Acer saccharum</name>
    <name type="common">Sugar maple</name>
    <dbReference type="NCBI Taxonomy" id="4024"/>
    <lineage>
        <taxon>Eukaryota</taxon>
        <taxon>Viridiplantae</taxon>
        <taxon>Streptophyta</taxon>
        <taxon>Embryophyta</taxon>
        <taxon>Tracheophyta</taxon>
        <taxon>Spermatophyta</taxon>
        <taxon>Magnoliopsida</taxon>
        <taxon>eudicotyledons</taxon>
        <taxon>Gunneridae</taxon>
        <taxon>Pentapetalae</taxon>
        <taxon>rosids</taxon>
        <taxon>malvids</taxon>
        <taxon>Sapindales</taxon>
        <taxon>Sapindaceae</taxon>
        <taxon>Hippocastanoideae</taxon>
        <taxon>Acereae</taxon>
        <taxon>Acer</taxon>
    </lineage>
</organism>
<evidence type="ECO:0000256" key="2">
    <source>
        <dbReference type="ARBA" id="ARBA00008773"/>
    </source>
</evidence>
<keyword evidence="4" id="KW-0378">Hydrolase</keyword>
<accession>A0AA39TE45</accession>
<dbReference type="Gene3D" id="3.20.20.80">
    <property type="entry name" value="Glycosidases"/>
    <property type="match status" value="1"/>
</dbReference>
<evidence type="ECO:0000256" key="6">
    <source>
        <dbReference type="RuleBase" id="RU004335"/>
    </source>
</evidence>
<reference evidence="8" key="2">
    <citation type="submission" date="2023-06" db="EMBL/GenBank/DDBJ databases">
        <authorList>
            <person name="Swenson N.G."/>
            <person name="Wegrzyn J.L."/>
            <person name="Mcevoy S.L."/>
        </authorList>
    </citation>
    <scope>NUCLEOTIDE SEQUENCE</scope>
    <source>
        <strain evidence="8">NS2018</strain>
        <tissue evidence="8">Leaf</tissue>
    </source>
</reference>
<name>A0AA39TE45_ACESA</name>
<evidence type="ECO:0000256" key="5">
    <source>
        <dbReference type="ARBA" id="ARBA00023295"/>
    </source>
</evidence>
<dbReference type="InterPro" id="IPR017853">
    <property type="entry name" value="GH"/>
</dbReference>
<evidence type="ECO:0000313" key="9">
    <source>
        <dbReference type="Proteomes" id="UP001168877"/>
    </source>
</evidence>
<feature type="signal peptide" evidence="7">
    <location>
        <begin position="1"/>
        <end position="18"/>
    </location>
</feature>
<keyword evidence="5" id="KW-0326">Glycosidase</keyword>
<dbReference type="Proteomes" id="UP001168877">
    <property type="component" value="Unassembled WGS sequence"/>
</dbReference>
<evidence type="ECO:0000256" key="4">
    <source>
        <dbReference type="ARBA" id="ARBA00022801"/>
    </source>
</evidence>
<dbReference type="InterPro" id="IPR044965">
    <property type="entry name" value="Glyco_hydro_17_plant"/>
</dbReference>
<dbReference type="EMBL" id="JAUESC010000002">
    <property type="protein sequence ID" value="KAK0604235.1"/>
    <property type="molecule type" value="Genomic_DNA"/>
</dbReference>
<dbReference type="SUPFAM" id="SSF51445">
    <property type="entry name" value="(Trans)glycosidases"/>
    <property type="match status" value="1"/>
</dbReference>
<comment type="caution">
    <text evidence="8">The sequence shown here is derived from an EMBL/GenBank/DDBJ whole genome shotgun (WGS) entry which is preliminary data.</text>
</comment>
<evidence type="ECO:0000256" key="7">
    <source>
        <dbReference type="SAM" id="SignalP"/>
    </source>
</evidence>